<evidence type="ECO:0000313" key="1">
    <source>
        <dbReference type="EMBL" id="PXF43852.1"/>
    </source>
</evidence>
<gene>
    <name evidence="1" type="ORF">BWQ96_06398</name>
</gene>
<evidence type="ECO:0000313" key="2">
    <source>
        <dbReference type="Proteomes" id="UP000247409"/>
    </source>
</evidence>
<name>A0A2V3IP54_9FLOR</name>
<reference evidence="1 2" key="1">
    <citation type="journal article" date="2018" name="Mol. Biol. Evol.">
        <title>Analysis of the draft genome of the red seaweed Gracilariopsis chorda provides insights into genome size evolution in Rhodophyta.</title>
        <authorList>
            <person name="Lee J."/>
            <person name="Yang E.C."/>
            <person name="Graf L."/>
            <person name="Yang J.H."/>
            <person name="Qiu H."/>
            <person name="Zel Zion U."/>
            <person name="Chan C.X."/>
            <person name="Stephens T.G."/>
            <person name="Weber A.P.M."/>
            <person name="Boo G.H."/>
            <person name="Boo S.M."/>
            <person name="Kim K.M."/>
            <person name="Shin Y."/>
            <person name="Jung M."/>
            <person name="Lee S.J."/>
            <person name="Yim H.S."/>
            <person name="Lee J.H."/>
            <person name="Bhattacharya D."/>
            <person name="Yoon H.S."/>
        </authorList>
    </citation>
    <scope>NUCLEOTIDE SEQUENCE [LARGE SCALE GENOMIC DNA]</scope>
    <source>
        <strain evidence="1 2">SKKU-2015</strain>
        <tissue evidence="1">Whole body</tissue>
    </source>
</reference>
<keyword evidence="2" id="KW-1185">Reference proteome</keyword>
<proteinExistence type="predicted"/>
<dbReference type="AlphaFoldDB" id="A0A2V3IP54"/>
<accession>A0A2V3IP54</accession>
<comment type="caution">
    <text evidence="1">The sequence shown here is derived from an EMBL/GenBank/DDBJ whole genome shotgun (WGS) entry which is preliminary data.</text>
</comment>
<dbReference type="EMBL" id="NBIV01000109">
    <property type="protein sequence ID" value="PXF43852.1"/>
    <property type="molecule type" value="Genomic_DNA"/>
</dbReference>
<dbReference type="Proteomes" id="UP000247409">
    <property type="component" value="Unassembled WGS sequence"/>
</dbReference>
<organism evidence="1 2">
    <name type="scientific">Gracilariopsis chorda</name>
    <dbReference type="NCBI Taxonomy" id="448386"/>
    <lineage>
        <taxon>Eukaryota</taxon>
        <taxon>Rhodophyta</taxon>
        <taxon>Florideophyceae</taxon>
        <taxon>Rhodymeniophycidae</taxon>
        <taxon>Gracilariales</taxon>
        <taxon>Gracilariaceae</taxon>
        <taxon>Gracilariopsis</taxon>
    </lineage>
</organism>
<sequence>MADEPEVFNVAAQAEFLTGFVHSLPNRCHRFLGYGDKNALEAMDSIDTIGDAMRRANVSEEYITAVESIKDDVEIKAAISLLESSLEGKANVDRLAKNVPNPEPISKFVAFRDDPGVKREVLTGKTVDGETDLIRFSNYITGPGTTVGGAAVSMPLNLADMALAFNNVPLYRYLKLTKKLKEANRSIIRFVDDQEKAFKLFGRRPFEVHKPRKPYTIQLIRTVSGIVKEGLFVKDVFNARDAIYKRRFLALKDLEIETRKRKSRIRGQKRLALVGTGVQGVTSTYGIANGVVDIAAGDQMIDNAETRFKNGEID</sequence>
<protein>
    <submittedName>
        <fullName evidence="1">Uncharacterized protein</fullName>
    </submittedName>
</protein>